<dbReference type="InterPro" id="IPR036770">
    <property type="entry name" value="Ankyrin_rpt-contain_sf"/>
</dbReference>
<organism evidence="2 3">
    <name type="scientific">Dactylonectria estremocensis</name>
    <dbReference type="NCBI Taxonomy" id="1079267"/>
    <lineage>
        <taxon>Eukaryota</taxon>
        <taxon>Fungi</taxon>
        <taxon>Dikarya</taxon>
        <taxon>Ascomycota</taxon>
        <taxon>Pezizomycotina</taxon>
        <taxon>Sordariomycetes</taxon>
        <taxon>Hypocreomycetidae</taxon>
        <taxon>Hypocreales</taxon>
        <taxon>Nectriaceae</taxon>
        <taxon>Dactylonectria</taxon>
    </lineage>
</organism>
<dbReference type="SUPFAM" id="SSF48403">
    <property type="entry name" value="Ankyrin repeat"/>
    <property type="match status" value="1"/>
</dbReference>
<dbReference type="Pfam" id="PF12796">
    <property type="entry name" value="Ank_2"/>
    <property type="match status" value="1"/>
</dbReference>
<dbReference type="OrthoDB" id="341259at2759"/>
<dbReference type="EMBL" id="JAGMUU010000061">
    <property type="protein sequence ID" value="KAH7110643.1"/>
    <property type="molecule type" value="Genomic_DNA"/>
</dbReference>
<proteinExistence type="predicted"/>
<evidence type="ECO:0000313" key="2">
    <source>
        <dbReference type="EMBL" id="KAH7110643.1"/>
    </source>
</evidence>
<gene>
    <name evidence="2" type="ORF">B0J13DRAFT_577635</name>
</gene>
<evidence type="ECO:0000313" key="3">
    <source>
        <dbReference type="Proteomes" id="UP000717696"/>
    </source>
</evidence>
<dbReference type="Gene3D" id="1.25.40.20">
    <property type="entry name" value="Ankyrin repeat-containing domain"/>
    <property type="match status" value="1"/>
</dbReference>
<feature type="repeat" description="ANK" evidence="1">
    <location>
        <begin position="18"/>
        <end position="50"/>
    </location>
</feature>
<keyword evidence="3" id="KW-1185">Reference proteome</keyword>
<dbReference type="PROSITE" id="PS50088">
    <property type="entry name" value="ANK_REPEAT"/>
    <property type="match status" value="1"/>
</dbReference>
<reference evidence="2" key="1">
    <citation type="journal article" date="2021" name="Nat. Commun.">
        <title>Genetic determinants of endophytism in the Arabidopsis root mycobiome.</title>
        <authorList>
            <person name="Mesny F."/>
            <person name="Miyauchi S."/>
            <person name="Thiergart T."/>
            <person name="Pickel B."/>
            <person name="Atanasova L."/>
            <person name="Karlsson M."/>
            <person name="Huettel B."/>
            <person name="Barry K.W."/>
            <person name="Haridas S."/>
            <person name="Chen C."/>
            <person name="Bauer D."/>
            <person name="Andreopoulos W."/>
            <person name="Pangilinan J."/>
            <person name="LaButti K."/>
            <person name="Riley R."/>
            <person name="Lipzen A."/>
            <person name="Clum A."/>
            <person name="Drula E."/>
            <person name="Henrissat B."/>
            <person name="Kohler A."/>
            <person name="Grigoriev I.V."/>
            <person name="Martin F.M."/>
            <person name="Hacquard S."/>
        </authorList>
    </citation>
    <scope>NUCLEOTIDE SEQUENCE</scope>
    <source>
        <strain evidence="2">MPI-CAGE-AT-0021</strain>
    </source>
</reference>
<keyword evidence="1" id="KW-0040">ANK repeat</keyword>
<protein>
    <submittedName>
        <fullName evidence="2">Uncharacterized protein</fullName>
    </submittedName>
</protein>
<comment type="caution">
    <text evidence="2">The sequence shown here is derived from an EMBL/GenBank/DDBJ whole genome shotgun (WGS) entry which is preliminary data.</text>
</comment>
<name>A0A9P9I7E0_9HYPO</name>
<dbReference type="InterPro" id="IPR002110">
    <property type="entry name" value="Ankyrin_rpt"/>
</dbReference>
<dbReference type="PROSITE" id="PS50297">
    <property type="entry name" value="ANK_REP_REGION"/>
    <property type="match status" value="1"/>
</dbReference>
<dbReference type="AlphaFoldDB" id="A0A9P9I7E0"/>
<accession>A0A9P9I7E0</accession>
<sequence>MAILLIEKGAALEAKDNDGNTPLSRAAINGHEAVAKLLVEKGARKGWRDRFWLSILTL</sequence>
<dbReference type="Proteomes" id="UP000717696">
    <property type="component" value="Unassembled WGS sequence"/>
</dbReference>
<evidence type="ECO:0000256" key="1">
    <source>
        <dbReference type="PROSITE-ProRule" id="PRU00023"/>
    </source>
</evidence>